<evidence type="ECO:0000256" key="1">
    <source>
        <dbReference type="SAM" id="SignalP"/>
    </source>
</evidence>
<reference evidence="3" key="1">
    <citation type="submission" date="2020-10" db="EMBL/GenBank/DDBJ databases">
        <title>Taxonomic study of unclassified bacteria belonging to the class Ktedonobacteria.</title>
        <authorList>
            <person name="Yabe S."/>
            <person name="Wang C.M."/>
            <person name="Zheng Y."/>
            <person name="Sakai Y."/>
            <person name="Cavaletti L."/>
            <person name="Monciardini P."/>
            <person name="Donadio S."/>
        </authorList>
    </citation>
    <scope>NUCLEOTIDE SEQUENCE</scope>
    <source>
        <strain evidence="3">ID150040</strain>
    </source>
</reference>
<keyword evidence="1" id="KW-0732">Signal</keyword>
<evidence type="ECO:0000259" key="2">
    <source>
        <dbReference type="Pfam" id="PF09076"/>
    </source>
</evidence>
<name>A0A8J3N0F6_9CHLR</name>
<feature type="chain" id="PRO_5035197296" description="Streptomyces killer toxin-like beta/gamma crystallin domain-containing protein" evidence="1">
    <location>
        <begin position="33"/>
        <end position="255"/>
    </location>
</feature>
<dbReference type="InterPro" id="IPR015791">
    <property type="entry name" value="Antimic/Inh_G_crystallin-like"/>
</dbReference>
<dbReference type="AlphaFoldDB" id="A0A8J3N0F6"/>
<organism evidence="3 4">
    <name type="scientific">Reticulibacter mediterranei</name>
    <dbReference type="NCBI Taxonomy" id="2778369"/>
    <lineage>
        <taxon>Bacteria</taxon>
        <taxon>Bacillati</taxon>
        <taxon>Chloroflexota</taxon>
        <taxon>Ktedonobacteria</taxon>
        <taxon>Ktedonobacterales</taxon>
        <taxon>Reticulibacteraceae</taxon>
        <taxon>Reticulibacter</taxon>
    </lineage>
</organism>
<accession>A0A8J3N0F6</accession>
<keyword evidence="4" id="KW-1185">Reference proteome</keyword>
<dbReference type="Proteomes" id="UP000597444">
    <property type="component" value="Unassembled WGS sequence"/>
</dbReference>
<dbReference type="RefSeq" id="WP_220204922.1">
    <property type="nucleotide sequence ID" value="NZ_BNJK01000001.1"/>
</dbReference>
<protein>
    <recommendedName>
        <fullName evidence="2">Streptomyces killer toxin-like beta/gamma crystallin domain-containing protein</fullName>
    </recommendedName>
</protein>
<sequence>MRTQLLKWGAVVIVLFGTALFVAGASSSTAKAASLQEAPPPSGNCELTWKDGGGGNVPLDFTYVTDAALKGTLQGSDDKTGYNLLCTGVNASMCFLVPSNNDPHVANETTLYLSNLMQPSKWIYDQLNNAYTLNCKTTSGSSTTSGGSTVSLGSPSGDIYRVNGCPYTDSFTGMVESDDYFDLTTDNGGHVDCFAKAGTLLVTVYNVSKVCTGNNTGYVIGTSDNGATFVKKDFSDRNHCYDIDTIPVVRQITIN</sequence>
<dbReference type="EMBL" id="BNJK01000001">
    <property type="protein sequence ID" value="GHO94164.1"/>
    <property type="molecule type" value="Genomic_DNA"/>
</dbReference>
<proteinExistence type="predicted"/>
<gene>
    <name evidence="3" type="ORF">KSF_042120</name>
</gene>
<evidence type="ECO:0000313" key="3">
    <source>
        <dbReference type="EMBL" id="GHO94164.1"/>
    </source>
</evidence>
<comment type="caution">
    <text evidence="3">The sequence shown here is derived from an EMBL/GenBank/DDBJ whole genome shotgun (WGS) entry which is preliminary data.</text>
</comment>
<feature type="domain" description="Streptomyces killer toxin-like beta/gamma crystallin" evidence="2">
    <location>
        <begin position="184"/>
        <end position="216"/>
    </location>
</feature>
<evidence type="ECO:0000313" key="4">
    <source>
        <dbReference type="Proteomes" id="UP000597444"/>
    </source>
</evidence>
<dbReference type="Gene3D" id="2.60.20.30">
    <property type="match status" value="1"/>
</dbReference>
<feature type="signal peptide" evidence="1">
    <location>
        <begin position="1"/>
        <end position="32"/>
    </location>
</feature>
<dbReference type="InterPro" id="IPR015161">
    <property type="entry name" value="Sklp_toxin_b/g_crystallin"/>
</dbReference>
<dbReference type="Pfam" id="PF09076">
    <property type="entry name" value="Crystall_2"/>
    <property type="match status" value="1"/>
</dbReference>